<evidence type="ECO:0000313" key="3">
    <source>
        <dbReference type="Proteomes" id="UP000886687"/>
    </source>
</evidence>
<dbReference type="SUPFAM" id="SSF55729">
    <property type="entry name" value="Acyl-CoA N-acyltransferases (Nat)"/>
    <property type="match status" value="1"/>
</dbReference>
<proteinExistence type="predicted"/>
<dbReference type="InterPro" id="IPR052564">
    <property type="entry name" value="N-acetyltrans/Recomb-assoc"/>
</dbReference>
<dbReference type="AlphaFoldDB" id="A0A9E4N2Z9"/>
<accession>A0A9E4N2Z9</accession>
<name>A0A9E4N2Z9_9GAMM</name>
<dbReference type="Pfam" id="PF13673">
    <property type="entry name" value="Acetyltransf_10"/>
    <property type="match status" value="1"/>
</dbReference>
<evidence type="ECO:0000259" key="1">
    <source>
        <dbReference type="PROSITE" id="PS51186"/>
    </source>
</evidence>
<comment type="caution">
    <text evidence="2">The sequence shown here is derived from an EMBL/GenBank/DDBJ whole genome shotgun (WGS) entry which is preliminary data.</text>
</comment>
<dbReference type="PROSITE" id="PS51186">
    <property type="entry name" value="GNAT"/>
    <property type="match status" value="1"/>
</dbReference>
<gene>
    <name evidence="2" type="ORF">JAZ04_21685</name>
</gene>
<dbReference type="EMBL" id="JAEPDI010000042">
    <property type="protein sequence ID" value="MCG7941450.1"/>
    <property type="molecule type" value="Genomic_DNA"/>
</dbReference>
<dbReference type="Proteomes" id="UP000886687">
    <property type="component" value="Unassembled WGS sequence"/>
</dbReference>
<dbReference type="GO" id="GO:0016747">
    <property type="term" value="F:acyltransferase activity, transferring groups other than amino-acyl groups"/>
    <property type="evidence" value="ECO:0007669"/>
    <property type="project" value="InterPro"/>
</dbReference>
<reference evidence="2" key="1">
    <citation type="journal article" date="2021" name="Proc. Natl. Acad. Sci. U.S.A.">
        <title>Global biogeography of chemosynthetic symbionts reveals both localized and globally distributed symbiont groups. .</title>
        <authorList>
            <person name="Osvatic J.T."/>
            <person name="Wilkins L.G.E."/>
            <person name="Leibrecht L."/>
            <person name="Leray M."/>
            <person name="Zauner S."/>
            <person name="Polzin J."/>
            <person name="Camacho Y."/>
            <person name="Gros O."/>
            <person name="van Gils J.A."/>
            <person name="Eisen J.A."/>
            <person name="Petersen J.M."/>
            <person name="Yuen B."/>
        </authorList>
    </citation>
    <scope>NUCLEOTIDE SEQUENCE</scope>
    <source>
        <strain evidence="2">MAGL173</strain>
    </source>
</reference>
<organism evidence="2 3">
    <name type="scientific">Candidatus Thiodiazotropha lotti</name>
    <dbReference type="NCBI Taxonomy" id="2792787"/>
    <lineage>
        <taxon>Bacteria</taxon>
        <taxon>Pseudomonadati</taxon>
        <taxon>Pseudomonadota</taxon>
        <taxon>Gammaproteobacteria</taxon>
        <taxon>Chromatiales</taxon>
        <taxon>Sedimenticolaceae</taxon>
        <taxon>Candidatus Thiodiazotropha</taxon>
    </lineage>
</organism>
<dbReference type="CDD" id="cd04301">
    <property type="entry name" value="NAT_SF"/>
    <property type="match status" value="1"/>
</dbReference>
<dbReference type="PANTHER" id="PTHR43451">
    <property type="entry name" value="ACETYLTRANSFERASE (GNAT) FAMILY PROTEIN"/>
    <property type="match status" value="1"/>
</dbReference>
<feature type="domain" description="N-acetyltransferase" evidence="1">
    <location>
        <begin position="4"/>
        <end position="154"/>
    </location>
</feature>
<evidence type="ECO:0000313" key="2">
    <source>
        <dbReference type="EMBL" id="MCG7941450.1"/>
    </source>
</evidence>
<dbReference type="Gene3D" id="3.40.630.30">
    <property type="match status" value="1"/>
</dbReference>
<protein>
    <submittedName>
        <fullName evidence="2">GNAT family N-acetyltransferase</fullName>
    </submittedName>
</protein>
<dbReference type="InterPro" id="IPR016181">
    <property type="entry name" value="Acyl_CoA_acyltransferase"/>
</dbReference>
<dbReference type="InterPro" id="IPR000182">
    <property type="entry name" value="GNAT_dom"/>
</dbReference>
<sequence>MASIVYREMIAGEEQVVCDLVTRVFNEYVASDYGQDGIEEFFRFANPEAMKERMQSNGFVLVAVQNDTIVGMLEFFPPNIVALLFVTVRRHGVAKKLLAQSIDKARALVPDLSKLIAHSSLYAQPIYQKMKFRNTGNAKTENGITYVPMELLFERKNA</sequence>
<dbReference type="PANTHER" id="PTHR43451:SF1">
    <property type="entry name" value="ACETYLTRANSFERASE"/>
    <property type="match status" value="1"/>
</dbReference>